<dbReference type="GO" id="GO:0007264">
    <property type="term" value="P:small GTPase-mediated signal transduction"/>
    <property type="evidence" value="ECO:0007669"/>
    <property type="project" value="InterPro"/>
</dbReference>
<dbReference type="Pfam" id="PF00617">
    <property type="entry name" value="RasGEF"/>
    <property type="match status" value="1"/>
</dbReference>
<proteinExistence type="predicted"/>
<feature type="domain" description="Ras-GEF" evidence="2">
    <location>
        <begin position="358"/>
        <end position="512"/>
    </location>
</feature>
<dbReference type="GeneID" id="25312085"/>
<dbReference type="SUPFAM" id="SSF48366">
    <property type="entry name" value="Ras GEF"/>
    <property type="match status" value="1"/>
</dbReference>
<name>A0A0F4Z5Z8_RASE3</name>
<evidence type="ECO:0000313" key="4">
    <source>
        <dbReference type="Proteomes" id="UP000053958"/>
    </source>
</evidence>
<sequence length="522" mass="59024">MSAPDFETWAGRPPTTASLSTTESSFSSSSFPGELQGAGSLAQVTSASTEVPAYPSSDNLLQADGLPSMAQGAVTYPLLFRAADEVPRFFVPYRWWEDEATTVLWTFDIREISLVIQFGLFSDSNLPRTVLQSRNASTIDGFLSTFLQPYELTFLPNFSHVQKVEEILRRSQSSTPSSVSWSWFPAQARQETDPLAIAVRIDAESHLQFKTVPFEEWVRCALGYPAPAVDWFLLQHNAFYIHLCHYLEMYPNEVDKYREVEKHLRTRSPFTHRALVQCLTRYQNGEADDLPRHTGPGFEFIAGPIQELFRGHPTGLTSVLKVLSVLAVRFRQTYVHVPTMDWNHKFETSVPFLDDLLASISPADLAHTLHRSDESDFARLSRSQITVENEPTVDALHNKWHKLSCAVWECCTALPELVGYIRECIETLHGMRNYHSTTAMINGLQAYSVGCLWTTNVDPTLGRITMTPLLPPNVAELCNTSDNYATYRQQMREAPGIPFLYPHLQEYKRIGEEALNELFQGS</sequence>
<dbReference type="InterPro" id="IPR023578">
    <property type="entry name" value="Ras_GEF_dom_sf"/>
</dbReference>
<evidence type="ECO:0000256" key="1">
    <source>
        <dbReference type="SAM" id="MobiDB-lite"/>
    </source>
</evidence>
<evidence type="ECO:0000313" key="3">
    <source>
        <dbReference type="EMBL" id="KKA25927.1"/>
    </source>
</evidence>
<dbReference type="RefSeq" id="XP_013332539.1">
    <property type="nucleotide sequence ID" value="XM_013477085.1"/>
</dbReference>
<evidence type="ECO:0000259" key="2">
    <source>
        <dbReference type="Pfam" id="PF00617"/>
    </source>
</evidence>
<gene>
    <name evidence="3" type="ORF">T310_0021</name>
</gene>
<feature type="region of interest" description="Disordered" evidence="1">
    <location>
        <begin position="1"/>
        <end position="33"/>
    </location>
</feature>
<organism evidence="3 4">
    <name type="scientific">Rasamsonia emersonii (strain ATCC 16479 / CBS 393.64 / IMI 116815)</name>
    <dbReference type="NCBI Taxonomy" id="1408163"/>
    <lineage>
        <taxon>Eukaryota</taxon>
        <taxon>Fungi</taxon>
        <taxon>Dikarya</taxon>
        <taxon>Ascomycota</taxon>
        <taxon>Pezizomycotina</taxon>
        <taxon>Eurotiomycetes</taxon>
        <taxon>Eurotiomycetidae</taxon>
        <taxon>Eurotiales</taxon>
        <taxon>Trichocomaceae</taxon>
        <taxon>Rasamsonia</taxon>
    </lineage>
</organism>
<comment type="caution">
    <text evidence="3">The sequence shown here is derived from an EMBL/GenBank/DDBJ whole genome shotgun (WGS) entry which is preliminary data.</text>
</comment>
<dbReference type="EMBL" id="LASV01000004">
    <property type="protein sequence ID" value="KKA25927.1"/>
    <property type="molecule type" value="Genomic_DNA"/>
</dbReference>
<keyword evidence="4" id="KW-1185">Reference proteome</keyword>
<dbReference type="STRING" id="1408163.A0A0F4Z5Z8"/>
<dbReference type="Proteomes" id="UP000053958">
    <property type="component" value="Unassembled WGS sequence"/>
</dbReference>
<dbReference type="InterPro" id="IPR036964">
    <property type="entry name" value="RASGEF_cat_dom_sf"/>
</dbReference>
<dbReference type="AlphaFoldDB" id="A0A0F4Z5Z8"/>
<dbReference type="Gene3D" id="1.10.840.10">
    <property type="entry name" value="Ras guanine-nucleotide exchange factors catalytic domain"/>
    <property type="match status" value="1"/>
</dbReference>
<feature type="compositionally biased region" description="Low complexity" evidence="1">
    <location>
        <begin position="15"/>
        <end position="30"/>
    </location>
</feature>
<dbReference type="InterPro" id="IPR001895">
    <property type="entry name" value="RASGEF_cat_dom"/>
</dbReference>
<accession>A0A0F4Z5Z8</accession>
<protein>
    <recommendedName>
        <fullName evidence="2">Ras-GEF domain-containing protein</fullName>
    </recommendedName>
</protein>
<reference evidence="3 4" key="1">
    <citation type="submission" date="2015-04" db="EMBL/GenBank/DDBJ databases">
        <authorList>
            <person name="Heijne W.H."/>
            <person name="Fedorova N.D."/>
            <person name="Nierman W.C."/>
            <person name="Vollebregt A.W."/>
            <person name="Zhao Z."/>
            <person name="Wu L."/>
            <person name="Kumar M."/>
            <person name="Stam H."/>
            <person name="van den Berg M.A."/>
            <person name="Pel H.J."/>
        </authorList>
    </citation>
    <scope>NUCLEOTIDE SEQUENCE [LARGE SCALE GENOMIC DNA]</scope>
    <source>
        <strain evidence="3 4">CBS 393.64</strain>
    </source>
</reference>
<dbReference type="OrthoDB" id="4312812at2759"/>
<dbReference type="GO" id="GO:0005085">
    <property type="term" value="F:guanyl-nucleotide exchange factor activity"/>
    <property type="evidence" value="ECO:0007669"/>
    <property type="project" value="InterPro"/>
</dbReference>